<feature type="active site" evidence="8">
    <location>
        <position position="169"/>
    </location>
</feature>
<evidence type="ECO:0000256" key="5">
    <source>
        <dbReference type="ARBA" id="ARBA00023049"/>
    </source>
</evidence>
<evidence type="ECO:0000256" key="7">
    <source>
        <dbReference type="PROSITE-ProRule" id="PRU00059"/>
    </source>
</evidence>
<dbReference type="Gene3D" id="2.60.120.290">
    <property type="entry name" value="Spermadhesin, CUB domain"/>
    <property type="match status" value="1"/>
</dbReference>
<dbReference type="InterPro" id="IPR024079">
    <property type="entry name" value="MetalloPept_cat_dom_sf"/>
</dbReference>
<reference evidence="14" key="1">
    <citation type="journal article" date="2023" name="Mol. Biol. Evol.">
        <title>Third-Generation Sequencing Reveals the Adaptive Role of the Epigenome in Three Deep-Sea Polychaetes.</title>
        <authorList>
            <person name="Perez M."/>
            <person name="Aroh O."/>
            <person name="Sun Y."/>
            <person name="Lan Y."/>
            <person name="Juniper S.K."/>
            <person name="Young C.R."/>
            <person name="Angers B."/>
            <person name="Qian P.Y."/>
        </authorList>
    </citation>
    <scope>NUCLEOTIDE SEQUENCE</scope>
    <source>
        <strain evidence="14">R07B-5</strain>
    </source>
</reference>
<dbReference type="SMART" id="SM00235">
    <property type="entry name" value="ZnMc"/>
    <property type="match status" value="1"/>
</dbReference>
<accession>A0AAD9P671</accession>
<evidence type="ECO:0000256" key="1">
    <source>
        <dbReference type="ARBA" id="ARBA00022670"/>
    </source>
</evidence>
<evidence type="ECO:0000259" key="11">
    <source>
        <dbReference type="PROSITE" id="PS01180"/>
    </source>
</evidence>
<comment type="caution">
    <text evidence="7">Lacks conserved residue(s) required for the propagation of feature annotation.</text>
</comment>
<keyword evidence="3 8" id="KW-0378">Hydrolase</keyword>
<dbReference type="CDD" id="cd00041">
    <property type="entry name" value="CUB"/>
    <property type="match status" value="1"/>
</dbReference>
<protein>
    <recommendedName>
        <fullName evidence="9">Metalloendopeptidase</fullName>
        <ecNumber evidence="9">3.4.24.-</ecNumber>
    </recommendedName>
</protein>
<evidence type="ECO:0000256" key="6">
    <source>
        <dbReference type="ARBA" id="ARBA00023157"/>
    </source>
</evidence>
<dbReference type="SMART" id="SM00042">
    <property type="entry name" value="CUB"/>
    <property type="match status" value="1"/>
</dbReference>
<dbReference type="InterPro" id="IPR034035">
    <property type="entry name" value="Astacin-like_dom"/>
</dbReference>
<keyword evidence="4 8" id="KW-0862">Zinc</keyword>
<dbReference type="SMART" id="SM00327">
    <property type="entry name" value="VWA"/>
    <property type="match status" value="1"/>
</dbReference>
<sequence>MRQKLLQLKMTVADDTMPSEYVARDVQNMKETDSGSSSTADLLDNCILLTSEQIDALLAYNRQSRPGRRRRSLVSGAFRRWSLPIRWKFDGDHSERERTIIRNAFQHWMDQTCVRFEELITNEDYSDNHIIVSRNGGGCYSYIGKVNMIPQVINLRATCLLEFGTPVHEIGHALGFWHEQQRPDRDDVIRILWNNLNYYKSQFVKRPVMDDFRLQYDVDSVMHYGPKAGSKDGSNTMETKDPLYQHNMGQRVGLSFLNAKAINYAYCNHTCITKLALPCQRSGYQDPNNCFQCKCPDGFSGTYCATVQPPVNAECGGVIPLTHMPQFIKTPGYDDPKNYGNRTECSWLLKALPGHRVVMKFEGEFGVYQHSQMRCFHWVEVRHGKDLGMPGPRFCGYKVPEMTFKSVTNEMMLVFRTNWTVPWPTAKRALRLEFSQERLDGWTDPPTDPTTARPTTRTPTTTTTQSPESITKACSKMDLTFALDSSGSIKKEGWRKMRDFVKEFLRKLTVNPDHVRVSVISFGNKATLHFGLSDHATLEETLTAVEAIPWKDQWTNTSGAIRVMTKEVFQPQNGDRPDAPNVAIVITDGPSNKDETRTVPDAITARNAGITIFAAGVGREVNRVELGGITGSEDRITYVWTFDVLNSEKTIVAMLRKTCEYVSLPTTFAPTMSADGLNDTSGAAWLYNPASQLCLVFSMLFVVLWH</sequence>
<dbReference type="PROSITE" id="PS01180">
    <property type="entry name" value="CUB"/>
    <property type="match status" value="1"/>
</dbReference>
<dbReference type="SUPFAM" id="SSF53300">
    <property type="entry name" value="vWA-like"/>
    <property type="match status" value="1"/>
</dbReference>
<evidence type="ECO:0000256" key="2">
    <source>
        <dbReference type="ARBA" id="ARBA00022723"/>
    </source>
</evidence>
<dbReference type="Gene3D" id="3.40.390.10">
    <property type="entry name" value="Collagenase (Catalytic Domain)"/>
    <property type="match status" value="1"/>
</dbReference>
<evidence type="ECO:0000313" key="14">
    <source>
        <dbReference type="EMBL" id="KAK2188848.1"/>
    </source>
</evidence>
<dbReference type="PRINTS" id="PR00480">
    <property type="entry name" value="ASTACIN"/>
</dbReference>
<dbReference type="CDD" id="cd04280">
    <property type="entry name" value="ZnMc_astacin_like"/>
    <property type="match status" value="1"/>
</dbReference>
<evidence type="ECO:0000256" key="10">
    <source>
        <dbReference type="SAM" id="MobiDB-lite"/>
    </source>
</evidence>
<dbReference type="InterPro" id="IPR035914">
    <property type="entry name" value="Sperma_CUB_dom_sf"/>
</dbReference>
<keyword evidence="15" id="KW-1185">Reference proteome</keyword>
<dbReference type="Proteomes" id="UP001209878">
    <property type="component" value="Unassembled WGS sequence"/>
</dbReference>
<feature type="domain" description="VWFA" evidence="12">
    <location>
        <begin position="478"/>
        <end position="655"/>
    </location>
</feature>
<gene>
    <name evidence="14" type="ORF">NP493_122g07071</name>
</gene>
<dbReference type="InterPro" id="IPR001506">
    <property type="entry name" value="Peptidase_M12A"/>
</dbReference>
<dbReference type="PANTHER" id="PTHR10127">
    <property type="entry name" value="DISCOIDIN, CUB, EGF, LAMININ , AND ZINC METALLOPROTEASE DOMAIN CONTAINING"/>
    <property type="match status" value="1"/>
</dbReference>
<dbReference type="PROSITE" id="PS50234">
    <property type="entry name" value="VWFA"/>
    <property type="match status" value="1"/>
</dbReference>
<evidence type="ECO:0000259" key="13">
    <source>
        <dbReference type="PROSITE" id="PS51864"/>
    </source>
</evidence>
<feature type="domain" description="Peptidase M12A" evidence="13">
    <location>
        <begin position="71"/>
        <end position="268"/>
    </location>
</feature>
<dbReference type="GO" id="GO:0006508">
    <property type="term" value="P:proteolysis"/>
    <property type="evidence" value="ECO:0007669"/>
    <property type="project" value="UniProtKB-KW"/>
</dbReference>
<dbReference type="Pfam" id="PF01400">
    <property type="entry name" value="Astacin"/>
    <property type="match status" value="1"/>
</dbReference>
<dbReference type="EMBL" id="JAODUO010000121">
    <property type="protein sequence ID" value="KAK2188848.1"/>
    <property type="molecule type" value="Genomic_DNA"/>
</dbReference>
<dbReference type="InterPro" id="IPR000859">
    <property type="entry name" value="CUB_dom"/>
</dbReference>
<feature type="compositionally biased region" description="Low complexity" evidence="10">
    <location>
        <begin position="443"/>
        <end position="464"/>
    </location>
</feature>
<dbReference type="PANTHER" id="PTHR10127:SF780">
    <property type="entry name" value="METALLOENDOPEPTIDASE"/>
    <property type="match status" value="1"/>
</dbReference>
<feature type="region of interest" description="Disordered" evidence="10">
    <location>
        <begin position="439"/>
        <end position="469"/>
    </location>
</feature>
<keyword evidence="1 8" id="KW-0645">Protease</keyword>
<dbReference type="SUPFAM" id="SSF49854">
    <property type="entry name" value="Spermadhesin, CUB domain"/>
    <property type="match status" value="1"/>
</dbReference>
<dbReference type="GO" id="GO:0008270">
    <property type="term" value="F:zinc ion binding"/>
    <property type="evidence" value="ECO:0007669"/>
    <property type="project" value="UniProtKB-UniRule"/>
</dbReference>
<keyword evidence="5 8" id="KW-0482">Metalloprotease</keyword>
<feature type="binding site" evidence="8">
    <location>
        <position position="172"/>
    </location>
    <ligand>
        <name>Zn(2+)</name>
        <dbReference type="ChEBI" id="CHEBI:29105"/>
        <note>catalytic</note>
    </ligand>
</feature>
<dbReference type="SUPFAM" id="SSF55486">
    <property type="entry name" value="Metalloproteases ('zincins'), catalytic domain"/>
    <property type="match status" value="1"/>
</dbReference>
<dbReference type="GO" id="GO:0004222">
    <property type="term" value="F:metalloendopeptidase activity"/>
    <property type="evidence" value="ECO:0007669"/>
    <property type="project" value="UniProtKB-UniRule"/>
</dbReference>
<evidence type="ECO:0000256" key="3">
    <source>
        <dbReference type="ARBA" id="ARBA00022801"/>
    </source>
</evidence>
<dbReference type="PRINTS" id="PR00453">
    <property type="entry name" value="VWFADOMAIN"/>
</dbReference>
<name>A0AAD9P671_RIDPI</name>
<dbReference type="PROSITE" id="PS51864">
    <property type="entry name" value="ASTACIN"/>
    <property type="match status" value="1"/>
</dbReference>
<evidence type="ECO:0000256" key="4">
    <source>
        <dbReference type="ARBA" id="ARBA00022833"/>
    </source>
</evidence>
<dbReference type="AlphaFoldDB" id="A0AAD9P671"/>
<dbReference type="Pfam" id="PF00092">
    <property type="entry name" value="VWA"/>
    <property type="match status" value="1"/>
</dbReference>
<feature type="domain" description="CUB" evidence="11">
    <location>
        <begin position="315"/>
        <end position="437"/>
    </location>
</feature>
<keyword evidence="2 8" id="KW-0479">Metal-binding</keyword>
<evidence type="ECO:0000259" key="12">
    <source>
        <dbReference type="PROSITE" id="PS50234"/>
    </source>
</evidence>
<dbReference type="InterPro" id="IPR006026">
    <property type="entry name" value="Peptidase_Metallo"/>
</dbReference>
<dbReference type="InterPro" id="IPR002035">
    <property type="entry name" value="VWF_A"/>
</dbReference>
<comment type="caution">
    <text evidence="14">The sequence shown here is derived from an EMBL/GenBank/DDBJ whole genome shotgun (WGS) entry which is preliminary data.</text>
</comment>
<keyword evidence="6" id="KW-1015">Disulfide bond</keyword>
<dbReference type="CDD" id="cd01450">
    <property type="entry name" value="vWFA_subfamily_ECM"/>
    <property type="match status" value="1"/>
</dbReference>
<dbReference type="EC" id="3.4.24.-" evidence="9"/>
<dbReference type="InterPro" id="IPR036465">
    <property type="entry name" value="vWFA_dom_sf"/>
</dbReference>
<evidence type="ECO:0000256" key="9">
    <source>
        <dbReference type="RuleBase" id="RU361183"/>
    </source>
</evidence>
<dbReference type="Gene3D" id="3.40.50.410">
    <property type="entry name" value="von Willebrand factor, type A domain"/>
    <property type="match status" value="1"/>
</dbReference>
<evidence type="ECO:0000313" key="15">
    <source>
        <dbReference type="Proteomes" id="UP001209878"/>
    </source>
</evidence>
<organism evidence="14 15">
    <name type="scientific">Ridgeia piscesae</name>
    <name type="common">Tubeworm</name>
    <dbReference type="NCBI Taxonomy" id="27915"/>
    <lineage>
        <taxon>Eukaryota</taxon>
        <taxon>Metazoa</taxon>
        <taxon>Spiralia</taxon>
        <taxon>Lophotrochozoa</taxon>
        <taxon>Annelida</taxon>
        <taxon>Polychaeta</taxon>
        <taxon>Sedentaria</taxon>
        <taxon>Canalipalpata</taxon>
        <taxon>Sabellida</taxon>
        <taxon>Siboglinidae</taxon>
        <taxon>Ridgeia</taxon>
    </lineage>
</organism>
<dbReference type="Pfam" id="PF00431">
    <property type="entry name" value="CUB"/>
    <property type="match status" value="1"/>
</dbReference>
<evidence type="ECO:0000256" key="8">
    <source>
        <dbReference type="PROSITE-ProRule" id="PRU01211"/>
    </source>
</evidence>
<comment type="cofactor">
    <cofactor evidence="8 9">
        <name>Zn(2+)</name>
        <dbReference type="ChEBI" id="CHEBI:29105"/>
    </cofactor>
    <text evidence="8 9">Binds 1 zinc ion per subunit.</text>
</comment>
<feature type="binding site" evidence="8">
    <location>
        <position position="178"/>
    </location>
    <ligand>
        <name>Zn(2+)</name>
        <dbReference type="ChEBI" id="CHEBI:29105"/>
        <note>catalytic</note>
    </ligand>
</feature>
<feature type="binding site" evidence="8">
    <location>
        <position position="168"/>
    </location>
    <ligand>
        <name>Zn(2+)</name>
        <dbReference type="ChEBI" id="CHEBI:29105"/>
        <note>catalytic</note>
    </ligand>
</feature>
<proteinExistence type="predicted"/>